<dbReference type="GO" id="GO:0003723">
    <property type="term" value="F:RNA binding"/>
    <property type="evidence" value="ECO:0007669"/>
    <property type="project" value="UniProtKB-UniRule"/>
</dbReference>
<dbReference type="SMART" id="SM00360">
    <property type="entry name" value="RRM"/>
    <property type="match status" value="1"/>
</dbReference>
<evidence type="ECO:0000313" key="8">
    <source>
        <dbReference type="Proteomes" id="UP000032180"/>
    </source>
</evidence>
<keyword evidence="8" id="KW-1185">Reference proteome</keyword>
<feature type="compositionally biased region" description="Basic and acidic residues" evidence="3">
    <location>
        <begin position="671"/>
        <end position="680"/>
    </location>
</feature>
<keyword evidence="1" id="KW-0862">Zinc</keyword>
<dbReference type="InterPro" id="IPR035979">
    <property type="entry name" value="RBD_domain_sf"/>
</dbReference>
<dbReference type="SUPFAM" id="SSF54928">
    <property type="entry name" value="RNA-binding domain, RBD"/>
    <property type="match status" value="1"/>
</dbReference>
<feature type="domain" description="F-box" evidence="6">
    <location>
        <begin position="26"/>
        <end position="76"/>
    </location>
</feature>
<proteinExistence type="predicted"/>
<dbReference type="PROSITE" id="PS50102">
    <property type="entry name" value="RRM"/>
    <property type="match status" value="1"/>
</dbReference>
<dbReference type="InterPro" id="IPR001878">
    <property type="entry name" value="Znf_CCHC"/>
</dbReference>
<dbReference type="InterPro" id="IPR053781">
    <property type="entry name" value="F-box_AtFBL13-like"/>
</dbReference>
<dbReference type="FunFam" id="4.10.60.10:FF:000009">
    <property type="entry name" value="Zinc finger CCHC-type and RNA-binding motif-containing protein 1"/>
    <property type="match status" value="1"/>
</dbReference>
<feature type="region of interest" description="Disordered" evidence="3">
    <location>
        <begin position="476"/>
        <end position="496"/>
    </location>
</feature>
<feature type="domain" description="CCHC-type" evidence="5">
    <location>
        <begin position="597"/>
        <end position="613"/>
    </location>
</feature>
<dbReference type="SUPFAM" id="SSF57756">
    <property type="entry name" value="Retrovirus zinc finger-like domains"/>
    <property type="match status" value="1"/>
</dbReference>
<dbReference type="Proteomes" id="UP000032180">
    <property type="component" value="Chromosome 9"/>
</dbReference>
<reference evidence="8" key="2">
    <citation type="submission" date="2013-12" db="EMBL/GenBank/DDBJ databases">
        <authorList>
            <person name="Yu Y."/>
            <person name="Lee S."/>
            <person name="de Baynast K."/>
            <person name="Wissotski M."/>
            <person name="Liu L."/>
            <person name="Talag J."/>
            <person name="Goicoechea J."/>
            <person name="Angelova A."/>
            <person name="Jetty R."/>
            <person name="Kudrna D."/>
            <person name="Golser W."/>
            <person name="Rivera L."/>
            <person name="Zhang J."/>
            <person name="Wing R."/>
        </authorList>
    </citation>
    <scope>NUCLEOTIDE SEQUENCE</scope>
</reference>
<dbReference type="SMART" id="SM00343">
    <property type="entry name" value="ZnF_C2HC"/>
    <property type="match status" value="1"/>
</dbReference>
<dbReference type="GO" id="GO:0005689">
    <property type="term" value="C:U12-type spliceosomal complex"/>
    <property type="evidence" value="ECO:0007669"/>
    <property type="project" value="InterPro"/>
</dbReference>
<feature type="region of interest" description="Disordered" evidence="3">
    <location>
        <begin position="1"/>
        <end position="22"/>
    </location>
</feature>
<feature type="region of interest" description="Disordered" evidence="3">
    <location>
        <begin position="609"/>
        <end position="701"/>
    </location>
</feature>
<dbReference type="InterPro" id="IPR001810">
    <property type="entry name" value="F-box_dom"/>
</dbReference>
<dbReference type="Gene3D" id="1.20.1280.50">
    <property type="match status" value="1"/>
</dbReference>
<dbReference type="CDD" id="cd22160">
    <property type="entry name" value="F-box_AtFBL13-like"/>
    <property type="match status" value="1"/>
</dbReference>
<protein>
    <submittedName>
        <fullName evidence="7">Uncharacterized protein</fullName>
    </submittedName>
</protein>
<feature type="compositionally biased region" description="Gly residues" evidence="3">
    <location>
        <begin position="486"/>
        <end position="495"/>
    </location>
</feature>
<keyword evidence="1" id="KW-0863">Zinc-finger</keyword>
<dbReference type="InterPro" id="IPR003954">
    <property type="entry name" value="RRM_euk-type"/>
</dbReference>
<dbReference type="EnsemblPlants" id="LPERR09G14420.1">
    <property type="protein sequence ID" value="LPERR09G14420.1"/>
    <property type="gene ID" value="LPERR09G14420"/>
</dbReference>
<evidence type="ECO:0000256" key="2">
    <source>
        <dbReference type="PROSITE-ProRule" id="PRU00176"/>
    </source>
</evidence>
<reference evidence="7" key="3">
    <citation type="submission" date="2015-04" db="UniProtKB">
        <authorList>
            <consortium name="EnsemblPlants"/>
        </authorList>
    </citation>
    <scope>IDENTIFICATION</scope>
</reference>
<dbReference type="InterPro" id="IPR000504">
    <property type="entry name" value="RRM_dom"/>
</dbReference>
<dbReference type="FunFam" id="3.30.70.330:FF:001144">
    <property type="entry name" value="U11/U12 small nuclear ribonucleoprotein 31 kDa protein"/>
    <property type="match status" value="1"/>
</dbReference>
<dbReference type="Pfam" id="PF00098">
    <property type="entry name" value="zf-CCHC"/>
    <property type="match status" value="1"/>
</dbReference>
<dbReference type="InterPro" id="IPR044598">
    <property type="entry name" value="ZCRB1"/>
</dbReference>
<evidence type="ECO:0000259" key="4">
    <source>
        <dbReference type="PROSITE" id="PS50102"/>
    </source>
</evidence>
<feature type="compositionally biased region" description="Low complexity" evidence="3">
    <location>
        <begin position="476"/>
        <end position="485"/>
    </location>
</feature>
<sequence>MLPTSDMMSPPGSKLARASDGSASGKDVFGCLPDELIHHVLSFLPMVEAVRTSVLARRWRNLWVSMPCLNVDFDDFDNEPQFESFMAQALPLLDDTAPLRTFRLRSLLGLCSSLWISHAIKRKVAVLEYSEHPTGSVHDGLNLASSYLTKLVLKHVELDAYHFGPLNNACSVLETLELLSVFILDSGEISSSSLKHLRVVSCLFESEFRICTPNLLTMCLDDIHGFGSLALENLSSLTTASISAYDCFFPEGDIQIELHILDGLSHARNLKLVAPLHEALFDVALPTCLVFSNLKCLVLGDWCMAFDLYPLRCVLKQSPMLEELCVELRDKECKDCKERAPDFSHEEILPFRISELLLLWHGKLSVPLFLNSINNGYRLQRHMKTSIKVLKQRLGSVDMIDSNMLYCNPISISCVGCTFPATSTIPVSTSDTEVWTPGKKTAGKMSRRRQPQGSVSGDGDDDDDDSFLYRYPLPSAAAAPGSSSSHGGGGGGSGGLAPSKSTVYVSNLDYSLTNSDLHTLFSRFGRVARVTVLKDRGSRRSRGVAFVLFVRREDAAAAAAEMHGKVLNGRTLSASIAEDNGRAAEFIRRRVYRDKSRCYECGEEGHLSYECPRNQLGPRERPPPSKKSRRGGGGGGRGASWQSDDEEESAMAFEDDKWASVVDTRGEEEEKAAGKGEGKSAKKKKEKRKGYFSDESDEDED</sequence>
<dbReference type="Gene3D" id="4.10.60.10">
    <property type="entry name" value="Zinc finger, CCHC-type"/>
    <property type="match status" value="1"/>
</dbReference>
<keyword evidence="1" id="KW-0479">Metal-binding</keyword>
<dbReference type="Gene3D" id="3.30.70.330">
    <property type="match status" value="1"/>
</dbReference>
<organism evidence="7 8">
    <name type="scientific">Leersia perrieri</name>
    <dbReference type="NCBI Taxonomy" id="77586"/>
    <lineage>
        <taxon>Eukaryota</taxon>
        <taxon>Viridiplantae</taxon>
        <taxon>Streptophyta</taxon>
        <taxon>Embryophyta</taxon>
        <taxon>Tracheophyta</taxon>
        <taxon>Spermatophyta</taxon>
        <taxon>Magnoliopsida</taxon>
        <taxon>Liliopsida</taxon>
        <taxon>Poales</taxon>
        <taxon>Poaceae</taxon>
        <taxon>BOP clade</taxon>
        <taxon>Oryzoideae</taxon>
        <taxon>Oryzeae</taxon>
        <taxon>Oryzinae</taxon>
        <taxon>Leersia</taxon>
    </lineage>
</organism>
<dbReference type="Gramene" id="LPERR09G14420.1">
    <property type="protein sequence ID" value="LPERR09G14420.1"/>
    <property type="gene ID" value="LPERR09G14420"/>
</dbReference>
<dbReference type="SUPFAM" id="SSF81383">
    <property type="entry name" value="F-box domain"/>
    <property type="match status" value="1"/>
</dbReference>
<dbReference type="InterPro" id="IPR012677">
    <property type="entry name" value="Nucleotide-bd_a/b_plait_sf"/>
</dbReference>
<dbReference type="PROSITE" id="PS50158">
    <property type="entry name" value="ZF_CCHC"/>
    <property type="match status" value="1"/>
</dbReference>
<dbReference type="eggNOG" id="KOG0118">
    <property type="taxonomic scope" value="Eukaryota"/>
</dbReference>
<evidence type="ECO:0000259" key="6">
    <source>
        <dbReference type="PROSITE" id="PS50181"/>
    </source>
</evidence>
<dbReference type="InterPro" id="IPR036047">
    <property type="entry name" value="F-box-like_dom_sf"/>
</dbReference>
<keyword evidence="2" id="KW-0694">RNA-binding</keyword>
<evidence type="ECO:0000256" key="3">
    <source>
        <dbReference type="SAM" id="MobiDB-lite"/>
    </source>
</evidence>
<name>A0A0D9XGC4_9ORYZ</name>
<dbReference type="GO" id="GO:0008270">
    <property type="term" value="F:zinc ion binding"/>
    <property type="evidence" value="ECO:0007669"/>
    <property type="project" value="UniProtKB-KW"/>
</dbReference>
<dbReference type="GO" id="GO:0000398">
    <property type="term" value="P:mRNA splicing, via spliceosome"/>
    <property type="evidence" value="ECO:0007669"/>
    <property type="project" value="InterPro"/>
</dbReference>
<evidence type="ECO:0000313" key="7">
    <source>
        <dbReference type="EnsemblPlants" id="LPERR09G14420.1"/>
    </source>
</evidence>
<dbReference type="Pfam" id="PF00646">
    <property type="entry name" value="F-box"/>
    <property type="match status" value="1"/>
</dbReference>
<feature type="compositionally biased region" description="Basic residues" evidence="3">
    <location>
        <begin position="681"/>
        <end position="690"/>
    </location>
</feature>
<evidence type="ECO:0000259" key="5">
    <source>
        <dbReference type="PROSITE" id="PS50158"/>
    </source>
</evidence>
<dbReference type="InterPro" id="IPR036875">
    <property type="entry name" value="Znf_CCHC_sf"/>
</dbReference>
<feature type="region of interest" description="Disordered" evidence="3">
    <location>
        <begin position="428"/>
        <end position="464"/>
    </location>
</feature>
<dbReference type="PROSITE" id="PS50181">
    <property type="entry name" value="FBOX"/>
    <property type="match status" value="1"/>
</dbReference>
<dbReference type="STRING" id="77586.A0A0D9XGC4"/>
<dbReference type="HOGENOM" id="CLU_393503_0_0_1"/>
<feature type="domain" description="RRM" evidence="4">
    <location>
        <begin position="501"/>
        <end position="579"/>
    </location>
</feature>
<evidence type="ECO:0000256" key="1">
    <source>
        <dbReference type="PROSITE-ProRule" id="PRU00047"/>
    </source>
</evidence>
<dbReference type="AlphaFoldDB" id="A0A0D9XGC4"/>
<dbReference type="PANTHER" id="PTHR46259">
    <property type="entry name" value="ZINC FINGER CCHC-TYPE AND RNA-BINDING MOTIF-CONTAINING PROTEIN 1"/>
    <property type="match status" value="1"/>
</dbReference>
<dbReference type="SMART" id="SM00256">
    <property type="entry name" value="FBOX"/>
    <property type="match status" value="1"/>
</dbReference>
<dbReference type="SMART" id="SM00361">
    <property type="entry name" value="RRM_1"/>
    <property type="match status" value="1"/>
</dbReference>
<dbReference type="PANTHER" id="PTHR46259:SF1">
    <property type="entry name" value="ZINC FINGER CCHC-TYPE AND RNA-BINDING MOTIF-CONTAINING PROTEIN 1"/>
    <property type="match status" value="1"/>
</dbReference>
<reference evidence="7 8" key="1">
    <citation type="submission" date="2012-08" db="EMBL/GenBank/DDBJ databases">
        <title>Oryza genome evolution.</title>
        <authorList>
            <person name="Wing R.A."/>
        </authorList>
    </citation>
    <scope>NUCLEOTIDE SEQUENCE</scope>
</reference>
<dbReference type="Pfam" id="PF00076">
    <property type="entry name" value="RRM_1"/>
    <property type="match status" value="1"/>
</dbReference>
<feature type="compositionally biased region" description="Basic residues" evidence="3">
    <location>
        <begin position="441"/>
        <end position="450"/>
    </location>
</feature>
<accession>A0A0D9XGC4</accession>